<sequence length="278" mass="29724">MSTITESIADPAADLTTILSLEGAGYTLSVSAETDARKVALIHAAAGITQVGSVDESAAAHVHIRHLAAFRNSVEKSRTEAKAPIIELGRKIDAAAKAYIDVVTAEENRLKLCVGAFATKQAEEKRKAEAEERRKFEEARLAREAAERAAREAEDAKRKAAEATNIQAAIAAKQEAREAEAAAARAEEERQAAQRERMAQSAVVATTRVAGGVKFEPDFEVVDIARLAAEAPMLVTIEPKRRELLAFLKGLHADGADLEAIGLGLGLRVTLKPVVSTR</sequence>
<keyword evidence="1" id="KW-0175">Coiled coil</keyword>
<evidence type="ECO:0008006" key="4">
    <source>
        <dbReference type="Google" id="ProtNLM"/>
    </source>
</evidence>
<evidence type="ECO:0000256" key="1">
    <source>
        <dbReference type="SAM" id="Coils"/>
    </source>
</evidence>
<name>A0ABT3GCE4_9BACT</name>
<proteinExistence type="predicted"/>
<protein>
    <recommendedName>
        <fullName evidence="4">TolA protein</fullName>
    </recommendedName>
</protein>
<keyword evidence="3" id="KW-1185">Reference proteome</keyword>
<feature type="coiled-coil region" evidence="1">
    <location>
        <begin position="119"/>
        <end position="203"/>
    </location>
</feature>
<organism evidence="2 3">
    <name type="scientific">Luteolibacter arcticus</name>
    <dbReference type="NCBI Taxonomy" id="1581411"/>
    <lineage>
        <taxon>Bacteria</taxon>
        <taxon>Pseudomonadati</taxon>
        <taxon>Verrucomicrobiota</taxon>
        <taxon>Verrucomicrobiia</taxon>
        <taxon>Verrucomicrobiales</taxon>
        <taxon>Verrucomicrobiaceae</taxon>
        <taxon>Luteolibacter</taxon>
    </lineage>
</organism>
<evidence type="ECO:0000313" key="3">
    <source>
        <dbReference type="Proteomes" id="UP001320876"/>
    </source>
</evidence>
<dbReference type="EMBL" id="JAPDDT010000001">
    <property type="protein sequence ID" value="MCW1921295.1"/>
    <property type="molecule type" value="Genomic_DNA"/>
</dbReference>
<evidence type="ECO:0000313" key="2">
    <source>
        <dbReference type="EMBL" id="MCW1921295.1"/>
    </source>
</evidence>
<dbReference type="Proteomes" id="UP001320876">
    <property type="component" value="Unassembled WGS sequence"/>
</dbReference>
<accession>A0ABT3GCE4</accession>
<reference evidence="2 3" key="1">
    <citation type="submission" date="2022-10" db="EMBL/GenBank/DDBJ databases">
        <title>Luteolibacter arcticus strain CCTCC AB 2014275, whole genome shotgun sequencing project.</title>
        <authorList>
            <person name="Zhao G."/>
            <person name="Shen L."/>
        </authorList>
    </citation>
    <scope>NUCLEOTIDE SEQUENCE [LARGE SCALE GENOMIC DNA]</scope>
    <source>
        <strain evidence="2 3">CCTCC AB 2014275</strain>
    </source>
</reference>
<dbReference type="RefSeq" id="WP_264485404.1">
    <property type="nucleotide sequence ID" value="NZ_JAPDDT010000001.1"/>
</dbReference>
<gene>
    <name evidence="2" type="ORF">OKA05_01950</name>
</gene>
<comment type="caution">
    <text evidence="2">The sequence shown here is derived from an EMBL/GenBank/DDBJ whole genome shotgun (WGS) entry which is preliminary data.</text>
</comment>